<organism evidence="1 2">
    <name type="scientific">Theobroma cacao</name>
    <name type="common">Cacao</name>
    <name type="synonym">Cocoa</name>
    <dbReference type="NCBI Taxonomy" id="3641"/>
    <lineage>
        <taxon>Eukaryota</taxon>
        <taxon>Viridiplantae</taxon>
        <taxon>Streptophyta</taxon>
        <taxon>Embryophyta</taxon>
        <taxon>Tracheophyta</taxon>
        <taxon>Spermatophyta</taxon>
        <taxon>Magnoliopsida</taxon>
        <taxon>eudicotyledons</taxon>
        <taxon>Gunneridae</taxon>
        <taxon>Pentapetalae</taxon>
        <taxon>rosids</taxon>
        <taxon>malvids</taxon>
        <taxon>Malvales</taxon>
        <taxon>Malvaceae</taxon>
        <taxon>Byttnerioideae</taxon>
        <taxon>Theobroma</taxon>
    </lineage>
</organism>
<dbReference type="AlphaFoldDB" id="A0A061GEI0"/>
<sequence>MVHHQVILQLQSLTHQQKNFLASHGYLRFCSLSKVRPSFQLQSVTSQQKKYLRVASSLSKYITRSGSIQQFPLKYGHSYWTLKDAKGTQKFSDFMYLFQRRISMEGLAGRQLLAKGRWRQF</sequence>
<dbReference type="InParanoid" id="A0A061GEI0"/>
<evidence type="ECO:0000313" key="1">
    <source>
        <dbReference type="EMBL" id="EOY27552.1"/>
    </source>
</evidence>
<proteinExistence type="predicted"/>
<dbReference type="Proteomes" id="UP000026915">
    <property type="component" value="Chromosome 6"/>
</dbReference>
<reference evidence="1 2" key="1">
    <citation type="journal article" date="2013" name="Genome Biol.">
        <title>The genome sequence of the most widely cultivated cacao type and its use to identify candidate genes regulating pod color.</title>
        <authorList>
            <person name="Motamayor J.C."/>
            <person name="Mockaitis K."/>
            <person name="Schmutz J."/>
            <person name="Haiminen N."/>
            <person name="Iii D.L."/>
            <person name="Cornejo O."/>
            <person name="Findley S.D."/>
            <person name="Zheng P."/>
            <person name="Utro F."/>
            <person name="Royaert S."/>
            <person name="Saski C."/>
            <person name="Jenkins J."/>
            <person name="Podicheti R."/>
            <person name="Zhao M."/>
            <person name="Scheffler B.E."/>
            <person name="Stack J.C."/>
            <person name="Feltus F.A."/>
            <person name="Mustiga G.M."/>
            <person name="Amores F."/>
            <person name="Phillips W."/>
            <person name="Marelli J.P."/>
            <person name="May G.D."/>
            <person name="Shapiro H."/>
            <person name="Ma J."/>
            <person name="Bustamante C.D."/>
            <person name="Schnell R.J."/>
            <person name="Main D."/>
            <person name="Gilbert D."/>
            <person name="Parida L."/>
            <person name="Kuhn D.N."/>
        </authorList>
    </citation>
    <scope>NUCLEOTIDE SEQUENCE [LARGE SCALE GENOMIC DNA]</scope>
    <source>
        <strain evidence="2">cv. Matina 1-6</strain>
    </source>
</reference>
<gene>
    <name evidence="1" type="ORF">TCM_029389</name>
</gene>
<dbReference type="Gramene" id="EOY27552">
    <property type="protein sequence ID" value="EOY27552"/>
    <property type="gene ID" value="TCM_029389"/>
</dbReference>
<dbReference type="EMBL" id="CM001884">
    <property type="protein sequence ID" value="EOY27552.1"/>
    <property type="molecule type" value="Genomic_DNA"/>
</dbReference>
<name>A0A061GEI0_THECC</name>
<keyword evidence="2" id="KW-1185">Reference proteome</keyword>
<accession>A0A061GEI0</accession>
<dbReference type="HOGENOM" id="CLU_2042295_0_0_1"/>
<evidence type="ECO:0000313" key="2">
    <source>
        <dbReference type="Proteomes" id="UP000026915"/>
    </source>
</evidence>
<protein>
    <submittedName>
        <fullName evidence="1">Uncharacterized protein</fullName>
    </submittedName>
</protein>